<evidence type="ECO:0000313" key="1">
    <source>
        <dbReference type="EMBL" id="GHB27710.1"/>
    </source>
</evidence>
<dbReference type="Proteomes" id="UP000642809">
    <property type="component" value="Unassembled WGS sequence"/>
</dbReference>
<organism evidence="1 2">
    <name type="scientific">Mongoliitalea lutea</name>
    <dbReference type="NCBI Taxonomy" id="849756"/>
    <lineage>
        <taxon>Bacteria</taxon>
        <taxon>Pseudomonadati</taxon>
        <taxon>Bacteroidota</taxon>
        <taxon>Cytophagia</taxon>
        <taxon>Cytophagales</taxon>
        <taxon>Cyclobacteriaceae</taxon>
        <taxon>Mongoliitalea</taxon>
    </lineage>
</organism>
<reference evidence="1" key="1">
    <citation type="journal article" date="2014" name="Int. J. Syst. Evol. Microbiol.">
        <title>Complete genome sequence of Corynebacterium casei LMG S-19264T (=DSM 44701T), isolated from a smear-ripened cheese.</title>
        <authorList>
            <consortium name="US DOE Joint Genome Institute (JGI-PGF)"/>
            <person name="Walter F."/>
            <person name="Albersmeier A."/>
            <person name="Kalinowski J."/>
            <person name="Ruckert C."/>
        </authorList>
    </citation>
    <scope>NUCLEOTIDE SEQUENCE</scope>
    <source>
        <strain evidence="1">KCTC 23224</strain>
    </source>
</reference>
<sequence length="82" mass="8894">MECHDFGDGPVSVVFVGEGYFSVVGGFYPVVRDGYAMGVPAEVFDNSCGVLERTLGVDNPVFGIEGFSELWSDWKFSLFGKA</sequence>
<comment type="caution">
    <text evidence="1">The sequence shown here is derived from an EMBL/GenBank/DDBJ whole genome shotgun (WGS) entry which is preliminary data.</text>
</comment>
<keyword evidence="2" id="KW-1185">Reference proteome</keyword>
<protein>
    <submittedName>
        <fullName evidence="1">Uncharacterized protein</fullName>
    </submittedName>
</protein>
<dbReference type="EMBL" id="BMYF01000002">
    <property type="protein sequence ID" value="GHB27710.1"/>
    <property type="molecule type" value="Genomic_DNA"/>
</dbReference>
<gene>
    <name evidence="1" type="ORF">GCM10008106_05580</name>
</gene>
<accession>A0A8J3G431</accession>
<evidence type="ECO:0000313" key="2">
    <source>
        <dbReference type="Proteomes" id="UP000642809"/>
    </source>
</evidence>
<reference evidence="1" key="2">
    <citation type="submission" date="2020-09" db="EMBL/GenBank/DDBJ databases">
        <authorList>
            <person name="Sun Q."/>
            <person name="Kim S."/>
        </authorList>
    </citation>
    <scope>NUCLEOTIDE SEQUENCE</scope>
    <source>
        <strain evidence="1">KCTC 23224</strain>
    </source>
</reference>
<name>A0A8J3G431_9BACT</name>
<proteinExistence type="predicted"/>
<dbReference type="AlphaFoldDB" id="A0A8J3G431"/>